<reference evidence="6 7" key="1">
    <citation type="submission" date="2019-07" db="EMBL/GenBank/DDBJ databases">
        <title>Annotation for the trematode Paragonimus westermani.</title>
        <authorList>
            <person name="Choi Y.-J."/>
        </authorList>
    </citation>
    <scope>NUCLEOTIDE SEQUENCE [LARGE SCALE GENOMIC DNA]</scope>
    <source>
        <strain evidence="6">180907_Pwestermani</strain>
    </source>
</reference>
<dbReference type="OrthoDB" id="407442at2759"/>
<protein>
    <recommendedName>
        <fullName evidence="5">RRM domain-containing protein</fullName>
    </recommendedName>
</protein>
<evidence type="ECO:0000313" key="6">
    <source>
        <dbReference type="EMBL" id="KAF8564613.1"/>
    </source>
</evidence>
<dbReference type="SUPFAM" id="SSF54928">
    <property type="entry name" value="RNA-binding domain, RBD"/>
    <property type="match status" value="1"/>
</dbReference>
<dbReference type="Gene3D" id="3.30.70.330">
    <property type="match status" value="1"/>
</dbReference>
<evidence type="ECO:0000256" key="1">
    <source>
        <dbReference type="ARBA" id="ARBA00004642"/>
    </source>
</evidence>
<gene>
    <name evidence="6" type="ORF">P879_10242</name>
</gene>
<dbReference type="InterPro" id="IPR052285">
    <property type="entry name" value="NEXT_complex_subunit"/>
</dbReference>
<dbReference type="PROSITE" id="PS50102">
    <property type="entry name" value="RRM"/>
    <property type="match status" value="1"/>
</dbReference>
<dbReference type="InterPro" id="IPR035979">
    <property type="entry name" value="RBD_domain_sf"/>
</dbReference>
<feature type="domain" description="RRM" evidence="5">
    <location>
        <begin position="5"/>
        <end position="75"/>
    </location>
</feature>
<comment type="subcellular location">
    <subcellularLocation>
        <location evidence="1">Nucleus</location>
        <location evidence="1">Nucleoplasm</location>
    </subcellularLocation>
</comment>
<dbReference type="AlphaFoldDB" id="A0A8T0D9U7"/>
<dbReference type="PANTHER" id="PTHR13798:SF11">
    <property type="entry name" value="RNA-BINDING PROTEIN 7-RELATED"/>
    <property type="match status" value="1"/>
</dbReference>
<organism evidence="6 7">
    <name type="scientific">Paragonimus westermani</name>
    <dbReference type="NCBI Taxonomy" id="34504"/>
    <lineage>
        <taxon>Eukaryota</taxon>
        <taxon>Metazoa</taxon>
        <taxon>Spiralia</taxon>
        <taxon>Lophotrochozoa</taxon>
        <taxon>Platyhelminthes</taxon>
        <taxon>Trematoda</taxon>
        <taxon>Digenea</taxon>
        <taxon>Plagiorchiida</taxon>
        <taxon>Troglotremata</taxon>
        <taxon>Troglotrematidae</taxon>
        <taxon>Paragonimus</taxon>
    </lineage>
</organism>
<evidence type="ECO:0000259" key="5">
    <source>
        <dbReference type="PROSITE" id="PS50102"/>
    </source>
</evidence>
<dbReference type="PANTHER" id="PTHR13798">
    <property type="entry name" value="RNA BINDING MOTIF RBM PROTEIN -RELATED"/>
    <property type="match status" value="1"/>
</dbReference>
<evidence type="ECO:0000256" key="4">
    <source>
        <dbReference type="PROSITE-ProRule" id="PRU00176"/>
    </source>
</evidence>
<evidence type="ECO:0000256" key="3">
    <source>
        <dbReference type="ARBA" id="ARBA00023242"/>
    </source>
</evidence>
<proteinExistence type="predicted"/>
<dbReference type="GO" id="GO:0000381">
    <property type="term" value="P:regulation of alternative mRNA splicing, via spliceosome"/>
    <property type="evidence" value="ECO:0007669"/>
    <property type="project" value="TreeGrafter"/>
</dbReference>
<dbReference type="EMBL" id="JTDF01008214">
    <property type="protein sequence ID" value="KAF8564613.1"/>
    <property type="molecule type" value="Genomic_DNA"/>
</dbReference>
<dbReference type="GO" id="GO:0005654">
    <property type="term" value="C:nucleoplasm"/>
    <property type="evidence" value="ECO:0007669"/>
    <property type="project" value="UniProtKB-SubCell"/>
</dbReference>
<dbReference type="Pfam" id="PF00076">
    <property type="entry name" value="RRM_1"/>
    <property type="match status" value="1"/>
</dbReference>
<dbReference type="GO" id="GO:0003727">
    <property type="term" value="F:single-stranded RNA binding"/>
    <property type="evidence" value="ECO:0007669"/>
    <property type="project" value="TreeGrafter"/>
</dbReference>
<accession>A0A8T0D9U7</accession>
<keyword evidence="7" id="KW-1185">Reference proteome</keyword>
<name>A0A8T0D9U7_9TREM</name>
<dbReference type="InterPro" id="IPR000504">
    <property type="entry name" value="RRM_dom"/>
</dbReference>
<evidence type="ECO:0000313" key="7">
    <source>
        <dbReference type="Proteomes" id="UP000699462"/>
    </source>
</evidence>
<evidence type="ECO:0000256" key="2">
    <source>
        <dbReference type="ARBA" id="ARBA00022884"/>
    </source>
</evidence>
<dbReference type="InterPro" id="IPR012677">
    <property type="entry name" value="Nucleotide-bd_a/b_plait_sf"/>
</dbReference>
<comment type="caution">
    <text evidence="6">The sequence shown here is derived from an EMBL/GenBank/DDBJ whole genome shotgun (WGS) entry which is preliminary data.</text>
</comment>
<keyword evidence="3" id="KW-0539">Nucleus</keyword>
<sequence>MEADRTLYIRNIPQDVSEALLYELFLQAGPIETVTIKGNIAFVTFEDEESVLYACSLFEGLQLYGVEIVIRPRAGSKFTNVKIRSVQPYSLDKHRTFSVQSPSPMGNQKTLGPFVERMLPGSRYQINESVGSSFLNSPHLMPSYHAHSNMMSSASYPLLFPNWSPVFAPHSPLPKDWRSSSGSLLGPPSRSMVEAVSVVRSKAVTTHAQAATVPITNMVHSTTVDKMQAIHPASDPL</sequence>
<dbReference type="Proteomes" id="UP000699462">
    <property type="component" value="Unassembled WGS sequence"/>
</dbReference>
<dbReference type="SMART" id="SM00360">
    <property type="entry name" value="RRM"/>
    <property type="match status" value="1"/>
</dbReference>
<keyword evidence="2 4" id="KW-0694">RNA-binding</keyword>